<proteinExistence type="predicted"/>
<evidence type="ECO:0000313" key="2">
    <source>
        <dbReference type="Proteomes" id="UP000789595"/>
    </source>
</evidence>
<feature type="non-terminal residue" evidence="1">
    <location>
        <position position="1"/>
    </location>
</feature>
<comment type="caution">
    <text evidence="1">The sequence shown here is derived from an EMBL/GenBank/DDBJ whole genome shotgun (WGS) entry which is preliminary data.</text>
</comment>
<keyword evidence="2" id="KW-1185">Reference proteome</keyword>
<reference evidence="1" key="1">
    <citation type="submission" date="2021-11" db="EMBL/GenBank/DDBJ databases">
        <authorList>
            <consortium name="Genoscope - CEA"/>
            <person name="William W."/>
        </authorList>
    </citation>
    <scope>NUCLEOTIDE SEQUENCE</scope>
</reference>
<feature type="non-terminal residue" evidence="1">
    <location>
        <position position="375"/>
    </location>
</feature>
<dbReference type="EMBL" id="CAKKNE010000004">
    <property type="protein sequence ID" value="CAH0372992.1"/>
    <property type="molecule type" value="Genomic_DNA"/>
</dbReference>
<dbReference type="AlphaFoldDB" id="A0A8J2SRS4"/>
<protein>
    <submittedName>
        <fullName evidence="1">Uncharacterized protein</fullName>
    </submittedName>
</protein>
<evidence type="ECO:0000313" key="1">
    <source>
        <dbReference type="EMBL" id="CAH0372992.1"/>
    </source>
</evidence>
<sequence>PPPERVPRRRRRRRPRPLVRRLRRVVDHRQERLHEFPRRRVVDAVTAFHELPYLNRRQALLHVPNAVRSVPIRHRASKRRGPRDPEVDRERQCFVRSEGVPIASRSIAGQHVRARELLRLRVHVAPVAAAGDGPDPRPEPALDAVGLVVLLEGRDRVLFTRKFPIKFFDLLGLLGPPAPLLAVPAVHVLDDDRREAVGCFPRGNRRHGHGHAAAHAVAHEDPRSLNAVLDLDGVDHVPRQRLRGKARRITERALAVAALVERQRGQARLVQLRQYLVPRLLAAVEAVYQYSGGRVPAAYARGERHALIAAQRERARLLSEQRCCRRPSSKLPQSWAGHGDECYEIANESADEELAHVFLYSTARIWRTSRSELCP</sequence>
<dbReference type="Proteomes" id="UP000789595">
    <property type="component" value="Unassembled WGS sequence"/>
</dbReference>
<gene>
    <name evidence="1" type="ORF">PECAL_4P01560</name>
</gene>
<name>A0A8J2SRS4_9STRA</name>
<organism evidence="1 2">
    <name type="scientific">Pelagomonas calceolata</name>
    <dbReference type="NCBI Taxonomy" id="35677"/>
    <lineage>
        <taxon>Eukaryota</taxon>
        <taxon>Sar</taxon>
        <taxon>Stramenopiles</taxon>
        <taxon>Ochrophyta</taxon>
        <taxon>Pelagophyceae</taxon>
        <taxon>Pelagomonadales</taxon>
        <taxon>Pelagomonadaceae</taxon>
        <taxon>Pelagomonas</taxon>
    </lineage>
</organism>
<accession>A0A8J2SRS4</accession>